<comment type="caution">
    <text evidence="3">The sequence shown here is derived from an EMBL/GenBank/DDBJ whole genome shotgun (WGS) entry which is preliminary data.</text>
</comment>
<feature type="transmembrane region" description="Helical" evidence="2">
    <location>
        <begin position="117"/>
        <end position="140"/>
    </location>
</feature>
<dbReference type="GeneID" id="81407353"/>
<keyword evidence="4" id="KW-1185">Reference proteome</keyword>
<reference evidence="3" key="1">
    <citation type="submission" date="2022-11" db="EMBL/GenBank/DDBJ databases">
        <authorList>
            <person name="Petersen C."/>
        </authorList>
    </citation>
    <scope>NUCLEOTIDE SEQUENCE</scope>
    <source>
        <strain evidence="3">IBT 22155</strain>
    </source>
</reference>
<evidence type="ECO:0000256" key="2">
    <source>
        <dbReference type="SAM" id="Phobius"/>
    </source>
</evidence>
<accession>A0A9W9GWL8</accession>
<dbReference type="RefSeq" id="XP_056521779.1">
    <property type="nucleotide sequence ID" value="XM_056668183.1"/>
</dbReference>
<dbReference type="OrthoDB" id="3890746at2759"/>
<dbReference type="EMBL" id="JAPQKL010000005">
    <property type="protein sequence ID" value="KAJ5131400.1"/>
    <property type="molecule type" value="Genomic_DNA"/>
</dbReference>
<proteinExistence type="predicted"/>
<keyword evidence="2" id="KW-1133">Transmembrane helix</keyword>
<keyword evidence="1" id="KW-0175">Coiled coil</keyword>
<evidence type="ECO:0000256" key="1">
    <source>
        <dbReference type="SAM" id="Coils"/>
    </source>
</evidence>
<feature type="transmembrane region" description="Helical" evidence="2">
    <location>
        <begin position="32"/>
        <end position="50"/>
    </location>
</feature>
<dbReference type="Proteomes" id="UP001149079">
    <property type="component" value="Unassembled WGS sequence"/>
</dbReference>
<keyword evidence="2" id="KW-0472">Membrane</keyword>
<feature type="transmembrane region" description="Helical" evidence="2">
    <location>
        <begin position="83"/>
        <end position="105"/>
    </location>
</feature>
<keyword evidence="2" id="KW-0812">Transmembrane</keyword>
<evidence type="ECO:0000313" key="3">
    <source>
        <dbReference type="EMBL" id="KAJ5131400.1"/>
    </source>
</evidence>
<protein>
    <submittedName>
        <fullName evidence="3">Uncharacterized protein</fullName>
    </submittedName>
</protein>
<feature type="transmembrane region" description="Helical" evidence="2">
    <location>
        <begin position="186"/>
        <end position="209"/>
    </location>
</feature>
<organism evidence="3 4">
    <name type="scientific">Penicillium bovifimosum</name>
    <dbReference type="NCBI Taxonomy" id="126998"/>
    <lineage>
        <taxon>Eukaryota</taxon>
        <taxon>Fungi</taxon>
        <taxon>Dikarya</taxon>
        <taxon>Ascomycota</taxon>
        <taxon>Pezizomycotina</taxon>
        <taxon>Eurotiomycetes</taxon>
        <taxon>Eurotiomycetidae</taxon>
        <taxon>Eurotiales</taxon>
        <taxon>Aspergillaceae</taxon>
        <taxon>Penicillium</taxon>
    </lineage>
</organism>
<evidence type="ECO:0000313" key="4">
    <source>
        <dbReference type="Proteomes" id="UP001149079"/>
    </source>
</evidence>
<feature type="coiled-coil region" evidence="1">
    <location>
        <begin position="209"/>
        <end position="236"/>
    </location>
</feature>
<reference evidence="3" key="2">
    <citation type="journal article" date="2023" name="IMA Fungus">
        <title>Comparative genomic study of the Penicillium genus elucidates a diverse pangenome and 15 lateral gene transfer events.</title>
        <authorList>
            <person name="Petersen C."/>
            <person name="Sorensen T."/>
            <person name="Nielsen M.R."/>
            <person name="Sondergaard T.E."/>
            <person name="Sorensen J.L."/>
            <person name="Fitzpatrick D.A."/>
            <person name="Frisvad J.C."/>
            <person name="Nielsen K.L."/>
        </authorList>
    </citation>
    <scope>NUCLEOTIDE SEQUENCE</scope>
    <source>
        <strain evidence="3">IBT 22155</strain>
    </source>
</reference>
<gene>
    <name evidence="3" type="ORF">N7515_007439</name>
</gene>
<sequence length="236" mass="25626">MTSNSSLTGSGHAYSSDMDESRFLKRNRVIHFIRLGLSFLTFGVAIAVVTCETPPLQHYKSTSQWASAGLALWPLNFDLRPTIAAIACGCIVAVLNLVYIAAALLPYPYPRIKPLNIYSSASAVAGFVTTLVGILFIIYLPSSGYPAGFSKNETLHSWTCKWQTGTSGSKTPSHFSRDCVNTRAGFVMLCVLLGMEVSLGLAAAAGTWVQRDVSRRRDAQAQLEKLEIATKQVSRT</sequence>
<name>A0A9W9GWL8_9EURO</name>
<dbReference type="AlphaFoldDB" id="A0A9W9GWL8"/>